<dbReference type="RefSeq" id="WP_145261414.1">
    <property type="nucleotide sequence ID" value="NZ_CP036316.1"/>
</dbReference>
<dbReference type="EMBL" id="CP036316">
    <property type="protein sequence ID" value="QDT64334.1"/>
    <property type="molecule type" value="Genomic_DNA"/>
</dbReference>
<feature type="transmembrane region" description="Helical" evidence="2">
    <location>
        <begin position="93"/>
        <end position="115"/>
    </location>
</feature>
<proteinExistence type="predicted"/>
<dbReference type="KEGG" id="chya:V22_15670"/>
<reference evidence="3 4" key="1">
    <citation type="submission" date="2019-02" db="EMBL/GenBank/DDBJ databases">
        <title>Deep-cultivation of Planctomycetes and their phenomic and genomic characterization uncovers novel biology.</title>
        <authorList>
            <person name="Wiegand S."/>
            <person name="Jogler M."/>
            <person name="Boedeker C."/>
            <person name="Pinto D."/>
            <person name="Vollmers J."/>
            <person name="Rivas-Marin E."/>
            <person name="Kohn T."/>
            <person name="Peeters S.H."/>
            <person name="Heuer A."/>
            <person name="Rast P."/>
            <person name="Oberbeckmann S."/>
            <person name="Bunk B."/>
            <person name="Jeske O."/>
            <person name="Meyerdierks A."/>
            <person name="Storesund J.E."/>
            <person name="Kallscheuer N."/>
            <person name="Luecker S."/>
            <person name="Lage O.M."/>
            <person name="Pohl T."/>
            <person name="Merkel B.J."/>
            <person name="Hornburger P."/>
            <person name="Mueller R.-W."/>
            <person name="Bruemmer F."/>
            <person name="Labrenz M."/>
            <person name="Spormann A.M."/>
            <person name="Op den Camp H."/>
            <person name="Overmann J."/>
            <person name="Amann R."/>
            <person name="Jetten M.S.M."/>
            <person name="Mascher T."/>
            <person name="Medema M.H."/>
            <person name="Devos D.P."/>
            <person name="Kaster A.-K."/>
            <person name="Ovreas L."/>
            <person name="Rohde M."/>
            <person name="Galperin M.Y."/>
            <person name="Jogler C."/>
        </authorList>
    </citation>
    <scope>NUCLEOTIDE SEQUENCE [LARGE SCALE GENOMIC DNA]</scope>
    <source>
        <strain evidence="3 4">V22</strain>
    </source>
</reference>
<feature type="region of interest" description="Disordered" evidence="1">
    <location>
        <begin position="1"/>
        <end position="39"/>
    </location>
</feature>
<accession>A0A517T7I1</accession>
<keyword evidence="2" id="KW-0812">Transmembrane</keyword>
<keyword evidence="2" id="KW-1133">Transmembrane helix</keyword>
<organism evidence="3 4">
    <name type="scientific">Calycomorphotria hydatis</name>
    <dbReference type="NCBI Taxonomy" id="2528027"/>
    <lineage>
        <taxon>Bacteria</taxon>
        <taxon>Pseudomonadati</taxon>
        <taxon>Planctomycetota</taxon>
        <taxon>Planctomycetia</taxon>
        <taxon>Planctomycetales</taxon>
        <taxon>Planctomycetaceae</taxon>
        <taxon>Calycomorphotria</taxon>
    </lineage>
</organism>
<evidence type="ECO:0000313" key="3">
    <source>
        <dbReference type="EMBL" id="QDT64334.1"/>
    </source>
</evidence>
<feature type="transmembrane region" description="Helical" evidence="2">
    <location>
        <begin position="135"/>
        <end position="162"/>
    </location>
</feature>
<evidence type="ECO:0000313" key="4">
    <source>
        <dbReference type="Proteomes" id="UP000319976"/>
    </source>
</evidence>
<dbReference type="AlphaFoldDB" id="A0A517T7I1"/>
<keyword evidence="4" id="KW-1185">Reference proteome</keyword>
<evidence type="ECO:0000256" key="1">
    <source>
        <dbReference type="SAM" id="MobiDB-lite"/>
    </source>
</evidence>
<feature type="compositionally biased region" description="Basic residues" evidence="1">
    <location>
        <begin position="7"/>
        <end position="22"/>
    </location>
</feature>
<feature type="transmembrane region" description="Helical" evidence="2">
    <location>
        <begin position="58"/>
        <end position="81"/>
    </location>
</feature>
<sequence length="167" mass="18560">MVDERLPRRRPRKASPKRKRKQTVLEEESSDGWSKPTRQRKARTLTTFEELFDYDSNLMAKIGFGAIAPPIIGIIFLARAARKGHDYFSANPAAAIFILLLLVPVGACAGMALSVKDVVRDRMSEGRPVAFPLKMLFGFGCLSLLLIWVPLAFLGTLIMLILSIGMI</sequence>
<dbReference type="OrthoDB" id="286923at2"/>
<evidence type="ECO:0000256" key="2">
    <source>
        <dbReference type="SAM" id="Phobius"/>
    </source>
</evidence>
<keyword evidence="2" id="KW-0472">Membrane</keyword>
<name>A0A517T7I1_9PLAN</name>
<gene>
    <name evidence="3" type="ORF">V22_15670</name>
</gene>
<protein>
    <submittedName>
        <fullName evidence="3">Uncharacterized protein</fullName>
    </submittedName>
</protein>
<dbReference type="Proteomes" id="UP000319976">
    <property type="component" value="Chromosome"/>
</dbReference>